<protein>
    <submittedName>
        <fullName evidence="1">Uncharacterized protein</fullName>
    </submittedName>
</protein>
<name>A0A645EP40_9ZZZZ</name>
<accession>A0A645EP40</accession>
<sequence>MLCKKCFCEVNQVGNNTVIGVRPNASKLKAITCLSLLCFAGTCILDSVIPGTIGIILGISSIGDNKNLHIFKQTAARPERVTLITVNLIKGLPYCNASAF</sequence>
<evidence type="ECO:0000313" key="1">
    <source>
        <dbReference type="EMBL" id="MPN03120.1"/>
    </source>
</evidence>
<proteinExistence type="predicted"/>
<dbReference type="AlphaFoldDB" id="A0A645EP40"/>
<organism evidence="1">
    <name type="scientific">bioreactor metagenome</name>
    <dbReference type="NCBI Taxonomy" id="1076179"/>
    <lineage>
        <taxon>unclassified sequences</taxon>
        <taxon>metagenomes</taxon>
        <taxon>ecological metagenomes</taxon>
    </lineage>
</organism>
<gene>
    <name evidence="1" type="ORF">SDC9_150343</name>
</gene>
<dbReference type="EMBL" id="VSSQ01049050">
    <property type="protein sequence ID" value="MPN03120.1"/>
    <property type="molecule type" value="Genomic_DNA"/>
</dbReference>
<comment type="caution">
    <text evidence="1">The sequence shown here is derived from an EMBL/GenBank/DDBJ whole genome shotgun (WGS) entry which is preliminary data.</text>
</comment>
<reference evidence="1" key="1">
    <citation type="submission" date="2019-08" db="EMBL/GenBank/DDBJ databases">
        <authorList>
            <person name="Kucharzyk K."/>
            <person name="Murdoch R.W."/>
            <person name="Higgins S."/>
            <person name="Loffler F."/>
        </authorList>
    </citation>
    <scope>NUCLEOTIDE SEQUENCE</scope>
</reference>